<dbReference type="InterPro" id="IPR001126">
    <property type="entry name" value="UmuC"/>
</dbReference>
<evidence type="ECO:0000256" key="5">
    <source>
        <dbReference type="ARBA" id="ARBA00022771"/>
    </source>
</evidence>
<dbReference type="GO" id="GO:0035861">
    <property type="term" value="C:site of double-strand break"/>
    <property type="evidence" value="ECO:0007669"/>
    <property type="project" value="TreeGrafter"/>
</dbReference>
<keyword evidence="5" id="KW-0863">Zinc-finger</keyword>
<dbReference type="InterPro" id="IPR043502">
    <property type="entry name" value="DNA/RNA_pol_sf"/>
</dbReference>
<dbReference type="PANTHER" id="PTHR45873">
    <property type="entry name" value="DNA POLYMERASE ETA"/>
    <property type="match status" value="1"/>
</dbReference>
<dbReference type="GO" id="GO:0009314">
    <property type="term" value="P:response to radiation"/>
    <property type="evidence" value="ECO:0007669"/>
    <property type="project" value="TreeGrafter"/>
</dbReference>
<evidence type="ECO:0000256" key="6">
    <source>
        <dbReference type="ARBA" id="ARBA00022833"/>
    </source>
</evidence>
<dbReference type="GO" id="GO:0005634">
    <property type="term" value="C:nucleus"/>
    <property type="evidence" value="ECO:0007669"/>
    <property type="project" value="UniProtKB-SubCell"/>
</dbReference>
<gene>
    <name evidence="10" type="ORF">FF38_02807</name>
</gene>
<evidence type="ECO:0000256" key="2">
    <source>
        <dbReference type="ARBA" id="ARBA00022679"/>
    </source>
</evidence>
<dbReference type="PANTHER" id="PTHR45873:SF1">
    <property type="entry name" value="DNA POLYMERASE ETA"/>
    <property type="match status" value="1"/>
</dbReference>
<evidence type="ECO:0000256" key="7">
    <source>
        <dbReference type="ARBA" id="ARBA00023204"/>
    </source>
</evidence>
<organism evidence="10 11">
    <name type="scientific">Lucilia cuprina</name>
    <name type="common">Green bottle fly</name>
    <name type="synonym">Australian sheep blowfly</name>
    <dbReference type="NCBI Taxonomy" id="7375"/>
    <lineage>
        <taxon>Eukaryota</taxon>
        <taxon>Metazoa</taxon>
        <taxon>Ecdysozoa</taxon>
        <taxon>Arthropoda</taxon>
        <taxon>Hexapoda</taxon>
        <taxon>Insecta</taxon>
        <taxon>Pterygota</taxon>
        <taxon>Neoptera</taxon>
        <taxon>Endopterygota</taxon>
        <taxon>Diptera</taxon>
        <taxon>Brachycera</taxon>
        <taxon>Muscomorpha</taxon>
        <taxon>Oestroidea</taxon>
        <taxon>Calliphoridae</taxon>
        <taxon>Luciliinae</taxon>
        <taxon>Lucilia</taxon>
    </lineage>
</organism>
<keyword evidence="7" id="KW-0234">DNA repair</keyword>
<keyword evidence="11" id="KW-1185">Reference proteome</keyword>
<dbReference type="Proteomes" id="UP000037069">
    <property type="component" value="Unassembled WGS sequence"/>
</dbReference>
<comment type="subcellular location">
    <subcellularLocation>
        <location evidence="1">Nucleus</location>
    </subcellularLocation>
</comment>
<protein>
    <recommendedName>
        <fullName evidence="9">UmuC domain-containing protein</fullName>
    </recommendedName>
</protein>
<dbReference type="GO" id="GO:0003887">
    <property type="term" value="F:DNA-directed DNA polymerase activity"/>
    <property type="evidence" value="ECO:0007669"/>
    <property type="project" value="TreeGrafter"/>
</dbReference>
<evidence type="ECO:0000256" key="4">
    <source>
        <dbReference type="ARBA" id="ARBA00022763"/>
    </source>
</evidence>
<dbReference type="GO" id="GO:0042276">
    <property type="term" value="P:error-prone translesion synthesis"/>
    <property type="evidence" value="ECO:0007669"/>
    <property type="project" value="TreeGrafter"/>
</dbReference>
<dbReference type="EMBL" id="JRES01000717">
    <property type="protein sequence ID" value="KNC28994.1"/>
    <property type="molecule type" value="Genomic_DNA"/>
</dbReference>
<feature type="domain" description="UmuC" evidence="9">
    <location>
        <begin position="19"/>
        <end position="145"/>
    </location>
</feature>
<evidence type="ECO:0000256" key="8">
    <source>
        <dbReference type="ARBA" id="ARBA00023242"/>
    </source>
</evidence>
<dbReference type="GO" id="GO:0006281">
    <property type="term" value="P:DNA repair"/>
    <property type="evidence" value="ECO:0007669"/>
    <property type="project" value="UniProtKB-KW"/>
</dbReference>
<proteinExistence type="predicted"/>
<sequence>MSLSALNSSESSKCDLSVIAHLDLDAFYAQVLQVYHKIDPSEPVACRQWNSLIAINYPAREFGLKRGVTVAEAQRLCPKIHLPHVATFRKGETHWEFHANPDRNNYKVSLDLYRRESRKIFKVITSKFTKVEKAGIDECFIDLGP</sequence>
<evidence type="ECO:0000313" key="10">
    <source>
        <dbReference type="EMBL" id="KNC28994.1"/>
    </source>
</evidence>
<dbReference type="GO" id="GO:0070987">
    <property type="term" value="P:error-free translesion synthesis"/>
    <property type="evidence" value="ECO:0007669"/>
    <property type="project" value="UniProtKB-ARBA"/>
</dbReference>
<evidence type="ECO:0000256" key="1">
    <source>
        <dbReference type="ARBA" id="ARBA00004123"/>
    </source>
</evidence>
<feature type="non-terminal residue" evidence="10">
    <location>
        <position position="145"/>
    </location>
</feature>
<keyword evidence="3" id="KW-0479">Metal-binding</keyword>
<keyword evidence="8" id="KW-0539">Nucleus</keyword>
<reference evidence="10 11" key="1">
    <citation type="journal article" date="2015" name="Nat. Commun.">
        <title>Lucilia cuprina genome unlocks parasitic fly biology to underpin future interventions.</title>
        <authorList>
            <person name="Anstead C.A."/>
            <person name="Korhonen P.K."/>
            <person name="Young N.D."/>
            <person name="Hall R.S."/>
            <person name="Jex A.R."/>
            <person name="Murali S.C."/>
            <person name="Hughes D.S."/>
            <person name="Lee S.F."/>
            <person name="Perry T."/>
            <person name="Stroehlein A.J."/>
            <person name="Ansell B.R."/>
            <person name="Breugelmans B."/>
            <person name="Hofmann A."/>
            <person name="Qu J."/>
            <person name="Dugan S."/>
            <person name="Lee S.L."/>
            <person name="Chao H."/>
            <person name="Dinh H."/>
            <person name="Han Y."/>
            <person name="Doddapaneni H.V."/>
            <person name="Worley K.C."/>
            <person name="Muzny D.M."/>
            <person name="Ioannidis P."/>
            <person name="Waterhouse R.M."/>
            <person name="Zdobnov E.M."/>
            <person name="James P.J."/>
            <person name="Bagnall N.H."/>
            <person name="Kotze A.C."/>
            <person name="Gibbs R.A."/>
            <person name="Richards S."/>
            <person name="Batterham P."/>
            <person name="Gasser R.B."/>
        </authorList>
    </citation>
    <scope>NUCLEOTIDE SEQUENCE [LARGE SCALE GENOMIC DNA]</scope>
    <source>
        <strain evidence="10 11">LS</strain>
        <tissue evidence="10">Full body</tissue>
    </source>
</reference>
<keyword evidence="2" id="KW-0808">Transferase</keyword>
<dbReference type="InterPro" id="IPR043128">
    <property type="entry name" value="Rev_trsase/Diguanyl_cyclase"/>
</dbReference>
<dbReference type="GO" id="GO:0008270">
    <property type="term" value="F:zinc ion binding"/>
    <property type="evidence" value="ECO:0007669"/>
    <property type="project" value="UniProtKB-KW"/>
</dbReference>
<evidence type="ECO:0000259" key="9">
    <source>
        <dbReference type="PROSITE" id="PS50173"/>
    </source>
</evidence>
<dbReference type="Pfam" id="PF00817">
    <property type="entry name" value="IMS"/>
    <property type="match status" value="1"/>
</dbReference>
<evidence type="ECO:0000256" key="3">
    <source>
        <dbReference type="ARBA" id="ARBA00022723"/>
    </source>
</evidence>
<dbReference type="Gene3D" id="3.40.1170.60">
    <property type="match status" value="1"/>
</dbReference>
<dbReference type="GO" id="GO:0051276">
    <property type="term" value="P:chromosome organization"/>
    <property type="evidence" value="ECO:0007669"/>
    <property type="project" value="UniProtKB-ARBA"/>
</dbReference>
<dbReference type="OMA" id="EKMENTY"/>
<dbReference type="GO" id="GO:0005657">
    <property type="term" value="C:replication fork"/>
    <property type="evidence" value="ECO:0007669"/>
    <property type="project" value="UniProtKB-ARBA"/>
</dbReference>
<dbReference type="AlphaFoldDB" id="A0A0L0CC25"/>
<dbReference type="InterPro" id="IPR052230">
    <property type="entry name" value="DNA_polymerase_eta"/>
</dbReference>
<dbReference type="PROSITE" id="PS50173">
    <property type="entry name" value="UMUC"/>
    <property type="match status" value="1"/>
</dbReference>
<name>A0A0L0CC25_LUCCU</name>
<keyword evidence="4" id="KW-0227">DNA damage</keyword>
<comment type="caution">
    <text evidence="10">The sequence shown here is derived from an EMBL/GenBank/DDBJ whole genome shotgun (WGS) entry which is preliminary data.</text>
</comment>
<dbReference type="SUPFAM" id="SSF56672">
    <property type="entry name" value="DNA/RNA polymerases"/>
    <property type="match status" value="1"/>
</dbReference>
<dbReference type="Gene3D" id="3.30.70.270">
    <property type="match status" value="1"/>
</dbReference>
<dbReference type="STRING" id="7375.A0A0L0CC25"/>
<keyword evidence="6" id="KW-0862">Zinc</keyword>
<evidence type="ECO:0000313" key="11">
    <source>
        <dbReference type="Proteomes" id="UP000037069"/>
    </source>
</evidence>
<accession>A0A0L0CC25</accession>
<dbReference type="FunFam" id="3.40.1170.60:FF:000008">
    <property type="entry name" value="DNA polymerase eta subunit"/>
    <property type="match status" value="1"/>
</dbReference>